<evidence type="ECO:0000256" key="2">
    <source>
        <dbReference type="ARBA" id="ARBA00022741"/>
    </source>
</evidence>
<dbReference type="WBParaSite" id="PSU_v2.g5981.t1">
    <property type="protein sequence ID" value="PSU_v2.g5981.t1"/>
    <property type="gene ID" value="PSU_v2.g5981"/>
</dbReference>
<dbReference type="InterPro" id="IPR043129">
    <property type="entry name" value="ATPase_NBD"/>
</dbReference>
<dbReference type="FunFam" id="3.90.640.10:FF:000003">
    <property type="entry name" value="Molecular chaperone DnaK"/>
    <property type="match status" value="1"/>
</dbReference>
<dbReference type="SUPFAM" id="SSF53067">
    <property type="entry name" value="Actin-like ATPase domain"/>
    <property type="match status" value="2"/>
</dbReference>
<dbReference type="GO" id="GO:0005524">
    <property type="term" value="F:ATP binding"/>
    <property type="evidence" value="ECO:0007669"/>
    <property type="project" value="UniProtKB-KW"/>
</dbReference>
<dbReference type="Pfam" id="PF00012">
    <property type="entry name" value="HSP70"/>
    <property type="match status" value="1"/>
</dbReference>
<organism evidence="4 5">
    <name type="scientific">Panagrolaimus superbus</name>
    <dbReference type="NCBI Taxonomy" id="310955"/>
    <lineage>
        <taxon>Eukaryota</taxon>
        <taxon>Metazoa</taxon>
        <taxon>Ecdysozoa</taxon>
        <taxon>Nematoda</taxon>
        <taxon>Chromadorea</taxon>
        <taxon>Rhabditida</taxon>
        <taxon>Tylenchina</taxon>
        <taxon>Panagrolaimomorpha</taxon>
        <taxon>Panagrolaimoidea</taxon>
        <taxon>Panagrolaimidae</taxon>
        <taxon>Panagrolaimus</taxon>
    </lineage>
</organism>
<dbReference type="FunFam" id="3.30.420.40:FF:000028">
    <property type="entry name" value="heat shock 70 kDa protein-like"/>
    <property type="match status" value="1"/>
</dbReference>
<dbReference type="Gene3D" id="3.90.640.10">
    <property type="entry name" value="Actin, Chain A, domain 4"/>
    <property type="match status" value="1"/>
</dbReference>
<dbReference type="GO" id="GO:0034663">
    <property type="term" value="C:endoplasmic reticulum chaperone complex"/>
    <property type="evidence" value="ECO:0007669"/>
    <property type="project" value="TreeGrafter"/>
</dbReference>
<evidence type="ECO:0000256" key="1">
    <source>
        <dbReference type="ARBA" id="ARBA00007381"/>
    </source>
</evidence>
<evidence type="ECO:0000313" key="4">
    <source>
        <dbReference type="Proteomes" id="UP000887577"/>
    </source>
</evidence>
<dbReference type="AlphaFoldDB" id="A0A914Z1I7"/>
<evidence type="ECO:0000313" key="5">
    <source>
        <dbReference type="WBParaSite" id="PSU_v2.g5981.t1"/>
    </source>
</evidence>
<keyword evidence="3" id="KW-0067">ATP-binding</keyword>
<accession>A0A914Z1I7</accession>
<dbReference type="PANTHER" id="PTHR45639">
    <property type="entry name" value="HSC70CB, ISOFORM G-RELATED"/>
    <property type="match status" value="1"/>
</dbReference>
<evidence type="ECO:0000256" key="3">
    <source>
        <dbReference type="ARBA" id="ARBA00022840"/>
    </source>
</evidence>
<keyword evidence="2" id="KW-0547">Nucleotide-binding</keyword>
<dbReference type="GO" id="GO:0140662">
    <property type="term" value="F:ATP-dependent protein folding chaperone"/>
    <property type="evidence" value="ECO:0007669"/>
    <property type="project" value="InterPro"/>
</dbReference>
<dbReference type="Gene3D" id="3.30.420.40">
    <property type="match status" value="2"/>
</dbReference>
<reference evidence="5" key="1">
    <citation type="submission" date="2022-11" db="UniProtKB">
        <authorList>
            <consortium name="WormBaseParasite"/>
        </authorList>
    </citation>
    <scope>IDENTIFICATION</scope>
</reference>
<sequence length="401" mass="44786">MESIMNKFTSLTTFNQPNYKQTSAYFTSKITNTVADEVSDCIGLDFDIRRALSLNPISAIGLPYQITKELEFKGSNNTTIPLVRVMAIMIAAIKEKLEKALNEEIKNVVLTIPTSFGIQQQQILVDACQIANLKVVKLLFEPVATAITYYSIKKSEKKIICIIDFGGGKLDVANFVIENGRIELLNSATDLELGGRDFDEKLVNYVVGILKRKYPNIVVNDRVMTRIREKCILGKESLTTFSQKSIELDDIGDDDVTINITRIEFETICNDLFKRALSLISRVTNSIDKTRINDVVLVGGSSRMPKFQTDLKQIFPNIPFNVTLNADEAIAKGAAIYGASLTGCIKKLTVIADIPWDHKPPGKGSKMKTFIDESGKVRRQIIDDESYTSDIEKKNHLSKKL</sequence>
<keyword evidence="4" id="KW-1185">Reference proteome</keyword>
<dbReference type="GO" id="GO:0030968">
    <property type="term" value="P:endoplasmic reticulum unfolded protein response"/>
    <property type="evidence" value="ECO:0007669"/>
    <property type="project" value="TreeGrafter"/>
</dbReference>
<proteinExistence type="inferred from homology"/>
<comment type="similarity">
    <text evidence="1">Belongs to the heat shock protein 70 family.</text>
</comment>
<name>A0A914Z1I7_9BILA</name>
<dbReference type="Proteomes" id="UP000887577">
    <property type="component" value="Unplaced"/>
</dbReference>
<dbReference type="PRINTS" id="PR00301">
    <property type="entry name" value="HEATSHOCK70"/>
</dbReference>
<dbReference type="InterPro" id="IPR013126">
    <property type="entry name" value="Hsp_70_fam"/>
</dbReference>
<protein>
    <submittedName>
        <fullName evidence="5">Heat shock protein 70</fullName>
    </submittedName>
</protein>
<dbReference type="PANTHER" id="PTHR45639:SF34">
    <property type="entry name" value="CHAPERONE PROTEIN DNAK"/>
    <property type="match status" value="1"/>
</dbReference>